<feature type="region of interest" description="Disordered" evidence="1">
    <location>
        <begin position="136"/>
        <end position="167"/>
    </location>
</feature>
<dbReference type="Proteomes" id="UP001166585">
    <property type="component" value="Unassembled WGS sequence"/>
</dbReference>
<proteinExistence type="predicted"/>
<evidence type="ECO:0000313" key="3">
    <source>
        <dbReference type="Proteomes" id="UP001166585"/>
    </source>
</evidence>
<protein>
    <submittedName>
        <fullName evidence="2">Uncharacterized protein</fullName>
    </submittedName>
</protein>
<dbReference type="EMBL" id="JAHCQH010000014">
    <property type="protein sequence ID" value="MBS9476178.1"/>
    <property type="molecule type" value="Genomic_DNA"/>
</dbReference>
<organism evidence="2 3">
    <name type="scientific">Ancylobacter radicis</name>
    <dbReference type="NCBI Taxonomy" id="2836179"/>
    <lineage>
        <taxon>Bacteria</taxon>
        <taxon>Pseudomonadati</taxon>
        <taxon>Pseudomonadota</taxon>
        <taxon>Alphaproteobacteria</taxon>
        <taxon>Hyphomicrobiales</taxon>
        <taxon>Xanthobacteraceae</taxon>
        <taxon>Ancylobacter</taxon>
    </lineage>
</organism>
<accession>A0ABS5R3E2</accession>
<evidence type="ECO:0000313" key="2">
    <source>
        <dbReference type="EMBL" id="MBS9476178.1"/>
    </source>
</evidence>
<gene>
    <name evidence="2" type="ORF">KIP89_03570</name>
</gene>
<reference evidence="2" key="1">
    <citation type="submission" date="2021-05" db="EMBL/GenBank/DDBJ databases">
        <authorList>
            <person name="Sun Q."/>
            <person name="Inoue M."/>
        </authorList>
    </citation>
    <scope>NUCLEOTIDE SEQUENCE</scope>
    <source>
        <strain evidence="2">VKM B-3255</strain>
    </source>
</reference>
<evidence type="ECO:0000256" key="1">
    <source>
        <dbReference type="SAM" id="MobiDB-lite"/>
    </source>
</evidence>
<sequence length="167" mass="19037">MTTGPCRVQIKRSATGETIIPKRAIRVDKASPWWPPFDISHPYIGLLRSLYLDDRKHKSWMLAHMYRRWITGELVNDVSWYFMVPVEVRRQLYVPPGIVEIKTKLAGRDLADWPPIGWPCIGDVLLSLANQAPDGTPYPTPSDDFIPVRRPRSDRRGGAALSLYAGR</sequence>
<dbReference type="RefSeq" id="WP_213754038.1">
    <property type="nucleotide sequence ID" value="NZ_JAHCQH010000014.1"/>
</dbReference>
<comment type="caution">
    <text evidence="2">The sequence shown here is derived from an EMBL/GenBank/DDBJ whole genome shotgun (WGS) entry which is preliminary data.</text>
</comment>
<name>A0ABS5R3E2_9HYPH</name>
<keyword evidence="3" id="KW-1185">Reference proteome</keyword>